<dbReference type="Proteomes" id="UP000827549">
    <property type="component" value="Chromosome 2"/>
</dbReference>
<evidence type="ECO:0000256" key="1">
    <source>
        <dbReference type="SAM" id="MobiDB-lite"/>
    </source>
</evidence>
<evidence type="ECO:0000313" key="3">
    <source>
        <dbReference type="Proteomes" id="UP000827549"/>
    </source>
</evidence>
<accession>A0AAF1BI36</accession>
<reference evidence="2" key="1">
    <citation type="submission" date="2023-10" db="EMBL/GenBank/DDBJ databases">
        <authorList>
            <person name="Noh H."/>
        </authorList>
    </citation>
    <scope>NUCLEOTIDE SEQUENCE</scope>
    <source>
        <strain evidence="2">DUCC4014</strain>
    </source>
</reference>
<organism evidence="2 3">
    <name type="scientific">Vanrija pseudolonga</name>
    <dbReference type="NCBI Taxonomy" id="143232"/>
    <lineage>
        <taxon>Eukaryota</taxon>
        <taxon>Fungi</taxon>
        <taxon>Dikarya</taxon>
        <taxon>Basidiomycota</taxon>
        <taxon>Agaricomycotina</taxon>
        <taxon>Tremellomycetes</taxon>
        <taxon>Trichosporonales</taxon>
        <taxon>Trichosporonaceae</taxon>
        <taxon>Vanrija</taxon>
    </lineage>
</organism>
<proteinExistence type="predicted"/>
<sequence length="184" mass="19515">MSVAPLGPLQPAAAALALNNTIPVDIWSGIHLGVLDQVCKVWNGTATNLTQAEYDGAAPSPFRLPQNLTSATITHCRIPFNVSAADSYTPTDKYHMLGNALHAVPDPQIWEVWCQITVALPNGTVVGLPDPQVSAVSTYHGPMATNSKGEEVPAFMVTSSSSSTRANAAAPTHTPRRRLPHACR</sequence>
<dbReference type="GeneID" id="87805115"/>
<keyword evidence="3" id="KW-1185">Reference proteome</keyword>
<feature type="region of interest" description="Disordered" evidence="1">
    <location>
        <begin position="160"/>
        <end position="184"/>
    </location>
</feature>
<dbReference type="AlphaFoldDB" id="A0AAF1BI36"/>
<protein>
    <submittedName>
        <fullName evidence="2">Uncharacterized protein</fullName>
    </submittedName>
</protein>
<name>A0AAF1BI36_9TREE</name>
<feature type="compositionally biased region" description="Basic residues" evidence="1">
    <location>
        <begin position="174"/>
        <end position="184"/>
    </location>
</feature>
<gene>
    <name evidence="2" type="ORF">LOC62_02G001862</name>
</gene>
<dbReference type="RefSeq" id="XP_062624347.1">
    <property type="nucleotide sequence ID" value="XM_062768363.1"/>
</dbReference>
<evidence type="ECO:0000313" key="2">
    <source>
        <dbReference type="EMBL" id="WOO78315.1"/>
    </source>
</evidence>
<dbReference type="EMBL" id="CP086715">
    <property type="protein sequence ID" value="WOO78315.1"/>
    <property type="molecule type" value="Genomic_DNA"/>
</dbReference>